<keyword evidence="2 7" id="KW-0699">rRNA-binding</keyword>
<dbReference type="AlphaFoldDB" id="A8F2D1"/>
<dbReference type="KEGG" id="rms:RMA_1024"/>
<dbReference type="Gene3D" id="3.30.420.100">
    <property type="match status" value="1"/>
</dbReference>
<name>A8F2D1_RICM5</name>
<dbReference type="HOGENOM" id="CLU_098841_0_1_5"/>
<protein>
    <recommendedName>
        <fullName evidence="6 7">Large ribosomal subunit protein uL18</fullName>
    </recommendedName>
</protein>
<comment type="subunit">
    <text evidence="7">Part of the 50S ribosomal subunit; part of the 5S rRNA/L5/L18/L25 subcomplex. Contacts the 5S and 23S rRNAs.</text>
</comment>
<evidence type="ECO:0000256" key="4">
    <source>
        <dbReference type="ARBA" id="ARBA00022980"/>
    </source>
</evidence>
<evidence type="ECO:0000313" key="8">
    <source>
        <dbReference type="EMBL" id="ABV85067.1"/>
    </source>
</evidence>
<evidence type="ECO:0000256" key="1">
    <source>
        <dbReference type="ARBA" id="ARBA00007116"/>
    </source>
</evidence>
<evidence type="ECO:0000256" key="5">
    <source>
        <dbReference type="ARBA" id="ARBA00023274"/>
    </source>
</evidence>
<dbReference type="FunFam" id="3.30.420.100:FF:000001">
    <property type="entry name" value="50S ribosomal protein L18"/>
    <property type="match status" value="1"/>
</dbReference>
<dbReference type="EMBL" id="CP000683">
    <property type="protein sequence ID" value="ABV85067.1"/>
    <property type="molecule type" value="Genomic_DNA"/>
</dbReference>
<evidence type="ECO:0000256" key="3">
    <source>
        <dbReference type="ARBA" id="ARBA00022884"/>
    </source>
</evidence>
<reference evidence="8 9" key="1">
    <citation type="journal article" date="2007" name="Genome Res.">
        <title>Lateral gene transfer between obligate intracellular bacteria: evidence from the Rickettsia massiliae genome.</title>
        <authorList>
            <person name="Blanc G."/>
            <person name="Ogata H."/>
            <person name="Robert C."/>
            <person name="Audic S."/>
            <person name="Claverie J.-M."/>
            <person name="Raoult D."/>
        </authorList>
    </citation>
    <scope>NUCLEOTIDE SEQUENCE [LARGE SCALE GENOMIC DNA]</scope>
    <source>
        <strain evidence="9">Mtu5</strain>
    </source>
</reference>
<dbReference type="InterPro" id="IPR004389">
    <property type="entry name" value="Ribosomal_uL18_bac-type"/>
</dbReference>
<dbReference type="CDD" id="cd00432">
    <property type="entry name" value="Ribosomal_L18_L5e"/>
    <property type="match status" value="1"/>
</dbReference>
<proteinExistence type="inferred from homology"/>
<dbReference type="RefSeq" id="WP_012153033.1">
    <property type="nucleotide sequence ID" value="NC_009900.1"/>
</dbReference>
<dbReference type="GO" id="GO:0003735">
    <property type="term" value="F:structural constituent of ribosome"/>
    <property type="evidence" value="ECO:0007669"/>
    <property type="project" value="InterPro"/>
</dbReference>
<keyword evidence="3 7" id="KW-0694">RNA-binding</keyword>
<comment type="similarity">
    <text evidence="1 7">Belongs to the universal ribosomal protein uL18 family.</text>
</comment>
<dbReference type="SUPFAM" id="SSF53137">
    <property type="entry name" value="Translational machinery components"/>
    <property type="match status" value="1"/>
</dbReference>
<gene>
    <name evidence="7 8" type="primary">rplR</name>
    <name evidence="8" type="ordered locus">RMA_1024</name>
</gene>
<keyword evidence="4 7" id="KW-0689">Ribosomal protein</keyword>
<evidence type="ECO:0000256" key="7">
    <source>
        <dbReference type="HAMAP-Rule" id="MF_01337"/>
    </source>
</evidence>
<dbReference type="GO" id="GO:0022625">
    <property type="term" value="C:cytosolic large ribosomal subunit"/>
    <property type="evidence" value="ECO:0007669"/>
    <property type="project" value="TreeGrafter"/>
</dbReference>
<keyword evidence="5 7" id="KW-0687">Ribonucleoprotein</keyword>
<evidence type="ECO:0000256" key="2">
    <source>
        <dbReference type="ARBA" id="ARBA00022730"/>
    </source>
</evidence>
<evidence type="ECO:0000313" key="9">
    <source>
        <dbReference type="Proteomes" id="UP000001311"/>
    </source>
</evidence>
<keyword evidence="9" id="KW-1185">Reference proteome</keyword>
<dbReference type="Proteomes" id="UP000001311">
    <property type="component" value="Chromosome"/>
</dbReference>
<dbReference type="PANTHER" id="PTHR12899:SF3">
    <property type="entry name" value="LARGE RIBOSOMAL SUBUNIT PROTEIN UL18M"/>
    <property type="match status" value="1"/>
</dbReference>
<evidence type="ECO:0000256" key="6">
    <source>
        <dbReference type="ARBA" id="ARBA00035197"/>
    </source>
</evidence>
<sequence>MRSSAKLKFEKRRSRIRHKISKTSNRVRLSIFKSGRHIYAQIIDDSKSITIASASTLDEKIKKLKKSHCNIENAIKVGEEIAKKADSAGIKDVVFDRGGYKYHGIVKALADAAREKIKF</sequence>
<dbReference type="Pfam" id="PF00861">
    <property type="entry name" value="Ribosomal_L18p"/>
    <property type="match status" value="1"/>
</dbReference>
<dbReference type="InterPro" id="IPR057268">
    <property type="entry name" value="Ribosomal_L18"/>
</dbReference>
<dbReference type="GO" id="GO:0008097">
    <property type="term" value="F:5S rRNA binding"/>
    <property type="evidence" value="ECO:0007669"/>
    <property type="project" value="TreeGrafter"/>
</dbReference>
<dbReference type="InterPro" id="IPR005484">
    <property type="entry name" value="Ribosomal_uL18_bac/plant/anim"/>
</dbReference>
<dbReference type="PANTHER" id="PTHR12899">
    <property type="entry name" value="39S RIBOSOMAL PROTEIN L18, MITOCHONDRIAL"/>
    <property type="match status" value="1"/>
</dbReference>
<accession>A8F2D1</accession>
<dbReference type="GO" id="GO:0006412">
    <property type="term" value="P:translation"/>
    <property type="evidence" value="ECO:0007669"/>
    <property type="project" value="UniProtKB-UniRule"/>
</dbReference>
<dbReference type="NCBIfam" id="TIGR00060">
    <property type="entry name" value="L18_bact"/>
    <property type="match status" value="1"/>
</dbReference>
<organism evidence="8 9">
    <name type="scientific">Rickettsia massiliae (strain Mtu5)</name>
    <dbReference type="NCBI Taxonomy" id="416276"/>
    <lineage>
        <taxon>Bacteria</taxon>
        <taxon>Pseudomonadati</taxon>
        <taxon>Pseudomonadota</taxon>
        <taxon>Alphaproteobacteria</taxon>
        <taxon>Rickettsiales</taxon>
        <taxon>Rickettsiaceae</taxon>
        <taxon>Rickettsieae</taxon>
        <taxon>Rickettsia</taxon>
        <taxon>spotted fever group</taxon>
    </lineage>
</organism>
<comment type="function">
    <text evidence="7">This is one of the proteins that bind and probably mediate the attachment of the 5S RNA into the large ribosomal subunit, where it forms part of the central protuberance.</text>
</comment>
<dbReference type="HAMAP" id="MF_01337_B">
    <property type="entry name" value="Ribosomal_uL18_B"/>
    <property type="match status" value="1"/>
</dbReference>